<evidence type="ECO:0000256" key="8">
    <source>
        <dbReference type="PIRSR" id="PIRSR602401-1"/>
    </source>
</evidence>
<feature type="binding site" description="axial binding residue" evidence="8">
    <location>
        <position position="349"/>
    </location>
    <ligand>
        <name>heme</name>
        <dbReference type="ChEBI" id="CHEBI:30413"/>
    </ligand>
    <ligandPart>
        <name>Fe</name>
        <dbReference type="ChEBI" id="CHEBI:18248"/>
    </ligandPart>
</feature>
<dbReference type="PRINTS" id="PR00463">
    <property type="entry name" value="EP450I"/>
</dbReference>
<dbReference type="EMBL" id="ML977335">
    <property type="protein sequence ID" value="KAF2111242.1"/>
    <property type="molecule type" value="Genomic_DNA"/>
</dbReference>
<evidence type="ECO:0000313" key="10">
    <source>
        <dbReference type="EMBL" id="KAF2111242.1"/>
    </source>
</evidence>
<dbReference type="Proteomes" id="UP000799770">
    <property type="component" value="Unassembled WGS sequence"/>
</dbReference>
<evidence type="ECO:0000256" key="7">
    <source>
        <dbReference type="ARBA" id="ARBA00023033"/>
    </source>
</evidence>
<organism evidence="10 11">
    <name type="scientific">Lophiotrema nucula</name>
    <dbReference type="NCBI Taxonomy" id="690887"/>
    <lineage>
        <taxon>Eukaryota</taxon>
        <taxon>Fungi</taxon>
        <taxon>Dikarya</taxon>
        <taxon>Ascomycota</taxon>
        <taxon>Pezizomycotina</taxon>
        <taxon>Dothideomycetes</taxon>
        <taxon>Pleosporomycetidae</taxon>
        <taxon>Pleosporales</taxon>
        <taxon>Lophiotremataceae</taxon>
        <taxon>Lophiotrema</taxon>
    </lineage>
</organism>
<dbReference type="PROSITE" id="PS00086">
    <property type="entry name" value="CYTOCHROME_P450"/>
    <property type="match status" value="1"/>
</dbReference>
<keyword evidence="4 8" id="KW-0479">Metal-binding</keyword>
<proteinExistence type="inferred from homology"/>
<keyword evidence="3 8" id="KW-0349">Heme</keyword>
<dbReference type="OrthoDB" id="2789670at2759"/>
<evidence type="ECO:0000256" key="2">
    <source>
        <dbReference type="ARBA" id="ARBA00010617"/>
    </source>
</evidence>
<name>A0A6A5YVT4_9PLEO</name>
<dbReference type="InterPro" id="IPR017972">
    <property type="entry name" value="Cyt_P450_CS"/>
</dbReference>
<dbReference type="GO" id="GO:0005506">
    <property type="term" value="F:iron ion binding"/>
    <property type="evidence" value="ECO:0007669"/>
    <property type="project" value="InterPro"/>
</dbReference>
<dbReference type="GO" id="GO:0020037">
    <property type="term" value="F:heme binding"/>
    <property type="evidence" value="ECO:0007669"/>
    <property type="project" value="InterPro"/>
</dbReference>
<dbReference type="GO" id="GO:0016705">
    <property type="term" value="F:oxidoreductase activity, acting on paired donors, with incorporation or reduction of molecular oxygen"/>
    <property type="evidence" value="ECO:0007669"/>
    <property type="project" value="InterPro"/>
</dbReference>
<evidence type="ECO:0000256" key="9">
    <source>
        <dbReference type="RuleBase" id="RU000461"/>
    </source>
</evidence>
<evidence type="ECO:0000256" key="1">
    <source>
        <dbReference type="ARBA" id="ARBA00001971"/>
    </source>
</evidence>
<keyword evidence="6 8" id="KW-0408">Iron</keyword>
<dbReference type="SUPFAM" id="SSF48264">
    <property type="entry name" value="Cytochrome P450"/>
    <property type="match status" value="1"/>
</dbReference>
<evidence type="ECO:0000256" key="6">
    <source>
        <dbReference type="ARBA" id="ARBA00023004"/>
    </source>
</evidence>
<comment type="cofactor">
    <cofactor evidence="1 8">
        <name>heme</name>
        <dbReference type="ChEBI" id="CHEBI:30413"/>
    </cofactor>
</comment>
<keyword evidence="7 9" id="KW-0503">Monooxygenase</keyword>
<dbReference type="PRINTS" id="PR00385">
    <property type="entry name" value="P450"/>
</dbReference>
<dbReference type="InterPro" id="IPR050364">
    <property type="entry name" value="Cytochrome_P450_fung"/>
</dbReference>
<evidence type="ECO:0000313" key="11">
    <source>
        <dbReference type="Proteomes" id="UP000799770"/>
    </source>
</evidence>
<keyword evidence="5 9" id="KW-0560">Oxidoreductase</keyword>
<evidence type="ECO:0000256" key="3">
    <source>
        <dbReference type="ARBA" id="ARBA00022617"/>
    </source>
</evidence>
<dbReference type="Gene3D" id="1.10.630.10">
    <property type="entry name" value="Cytochrome P450"/>
    <property type="match status" value="1"/>
</dbReference>
<reference evidence="10" key="1">
    <citation type="journal article" date="2020" name="Stud. Mycol.">
        <title>101 Dothideomycetes genomes: a test case for predicting lifestyles and emergence of pathogens.</title>
        <authorList>
            <person name="Haridas S."/>
            <person name="Albert R."/>
            <person name="Binder M."/>
            <person name="Bloem J."/>
            <person name="Labutti K."/>
            <person name="Salamov A."/>
            <person name="Andreopoulos B."/>
            <person name="Baker S."/>
            <person name="Barry K."/>
            <person name="Bills G."/>
            <person name="Bluhm B."/>
            <person name="Cannon C."/>
            <person name="Castanera R."/>
            <person name="Culley D."/>
            <person name="Daum C."/>
            <person name="Ezra D."/>
            <person name="Gonzalez J."/>
            <person name="Henrissat B."/>
            <person name="Kuo A."/>
            <person name="Liang C."/>
            <person name="Lipzen A."/>
            <person name="Lutzoni F."/>
            <person name="Magnuson J."/>
            <person name="Mondo S."/>
            <person name="Nolan M."/>
            <person name="Ohm R."/>
            <person name="Pangilinan J."/>
            <person name="Park H.-J."/>
            <person name="Ramirez L."/>
            <person name="Alfaro M."/>
            <person name="Sun H."/>
            <person name="Tritt A."/>
            <person name="Yoshinaga Y."/>
            <person name="Zwiers L.-H."/>
            <person name="Turgeon B."/>
            <person name="Goodwin S."/>
            <person name="Spatafora J."/>
            <person name="Crous P."/>
            <person name="Grigoriev I."/>
        </authorList>
    </citation>
    <scope>NUCLEOTIDE SEQUENCE</scope>
    <source>
        <strain evidence="10">CBS 627.86</strain>
    </source>
</reference>
<gene>
    <name evidence="10" type="ORF">BDV96DRAFT_189458</name>
</gene>
<dbReference type="PANTHER" id="PTHR46300:SF7">
    <property type="entry name" value="P450, PUTATIVE (EUROFUNG)-RELATED"/>
    <property type="match status" value="1"/>
</dbReference>
<dbReference type="InterPro" id="IPR001128">
    <property type="entry name" value="Cyt_P450"/>
</dbReference>
<dbReference type="CDD" id="cd11065">
    <property type="entry name" value="CYP64-like"/>
    <property type="match status" value="1"/>
</dbReference>
<dbReference type="InterPro" id="IPR036396">
    <property type="entry name" value="Cyt_P450_sf"/>
</dbReference>
<dbReference type="Pfam" id="PF00067">
    <property type="entry name" value="p450"/>
    <property type="match status" value="1"/>
</dbReference>
<evidence type="ECO:0000256" key="5">
    <source>
        <dbReference type="ARBA" id="ARBA00023002"/>
    </source>
</evidence>
<dbReference type="GO" id="GO:0004497">
    <property type="term" value="F:monooxygenase activity"/>
    <property type="evidence" value="ECO:0007669"/>
    <property type="project" value="UniProtKB-KW"/>
</dbReference>
<comment type="similarity">
    <text evidence="2 9">Belongs to the cytochrome P450 family.</text>
</comment>
<protein>
    <submittedName>
        <fullName evidence="10">Cytochrome P450</fullName>
    </submittedName>
</protein>
<sequence length="436" mass="49493">MRDRSAIHSSRPGQVFSGQMVGWRHATAMSPYTDTWKIHRKNITKIASTNVSVSMFDRVQEVEATRFLGNLLETPSDLFDHIRKEAGAVILKVTYGYTTEHKGRDPFVDLASKTMAQFAEATVPGKWIVDVIPFLQHLPDWAPGTGFKDTARKMALQLRQCVDQPYAFVKHQMREKKHKTSFLSQCIQDIGDDAQMEFVHKWAALALYLGGADTTVSSLMTFFLAVTVFPEVQKKAQEELDRVIGGSRLPVAADKPRLPYIEAIMKEVHRWHPVLPMGLPHSSIEEDVCRGYRVPKDSVLLPNNWFFTHDPAVYLEPMKFNPDRHITTRSHPAEPDPRNYIFGYGRRICPGRYVADNALFITIAQSLAVFDVKAPEVDGKVTMPAVKFEPGAISHPFPYQTEIKPRSEKHAELIRRAEADLPVEESDAKELEKIKW</sequence>
<keyword evidence="11" id="KW-1185">Reference proteome</keyword>
<dbReference type="PANTHER" id="PTHR46300">
    <property type="entry name" value="P450, PUTATIVE (EUROFUNG)-RELATED-RELATED"/>
    <property type="match status" value="1"/>
</dbReference>
<dbReference type="AlphaFoldDB" id="A0A6A5YVT4"/>
<dbReference type="InterPro" id="IPR002401">
    <property type="entry name" value="Cyt_P450_E_grp-I"/>
</dbReference>
<evidence type="ECO:0000256" key="4">
    <source>
        <dbReference type="ARBA" id="ARBA00022723"/>
    </source>
</evidence>
<accession>A0A6A5YVT4</accession>